<accession>A0ABY6HSY6</accession>
<dbReference type="Gene3D" id="1.10.10.10">
    <property type="entry name" value="Winged helix-like DNA-binding domain superfamily/Winged helix DNA-binding domain"/>
    <property type="match status" value="1"/>
</dbReference>
<gene>
    <name evidence="1" type="ORF">NEF87_001869</name>
</gene>
<dbReference type="EMBL" id="CP104013">
    <property type="protein sequence ID" value="UYP45584.1"/>
    <property type="molecule type" value="Genomic_DNA"/>
</dbReference>
<evidence type="ECO:0000313" key="2">
    <source>
        <dbReference type="Proteomes" id="UP001208689"/>
    </source>
</evidence>
<keyword evidence="2" id="KW-1185">Reference proteome</keyword>
<organism evidence="1 2">
    <name type="scientific">Candidatus Lokiarchaeum ossiferum</name>
    <dbReference type="NCBI Taxonomy" id="2951803"/>
    <lineage>
        <taxon>Archaea</taxon>
        <taxon>Promethearchaeati</taxon>
        <taxon>Promethearchaeota</taxon>
        <taxon>Promethearchaeia</taxon>
        <taxon>Promethearchaeales</taxon>
        <taxon>Promethearchaeaceae</taxon>
        <taxon>Candidatus Lokiarchaeum</taxon>
    </lineage>
</organism>
<proteinExistence type="predicted"/>
<dbReference type="InterPro" id="IPR036388">
    <property type="entry name" value="WH-like_DNA-bd_sf"/>
</dbReference>
<dbReference type="Proteomes" id="UP001208689">
    <property type="component" value="Chromosome"/>
</dbReference>
<evidence type="ECO:0008006" key="3">
    <source>
        <dbReference type="Google" id="ProtNLM"/>
    </source>
</evidence>
<protein>
    <recommendedName>
        <fullName evidence="3">MarR family transcriptional regulator</fullName>
    </recommendedName>
</protein>
<reference evidence="1" key="1">
    <citation type="submission" date="2022-09" db="EMBL/GenBank/DDBJ databases">
        <title>Actin cytoskeleton and complex cell architecture in an #Asgard archaeon.</title>
        <authorList>
            <person name="Ponce Toledo R.I."/>
            <person name="Schleper C."/>
            <person name="Rodrigues Oliveira T."/>
            <person name="Wollweber F."/>
            <person name="Xu J."/>
            <person name="Rittmann S."/>
            <person name="Klingl A."/>
            <person name="Pilhofer M."/>
        </authorList>
    </citation>
    <scope>NUCLEOTIDE SEQUENCE</scope>
    <source>
        <strain evidence="1">B-35</strain>
    </source>
</reference>
<sequence>MRDFELKIVDFMVEDTVINGGNPNTTQVYTYILLHRKLTQQQLSELTGFPKSKISKITSLLVKNKIFTKKTIPGTHTNEYFLIDHPNDLNEIPASIILSGFQTMISFFNSLIEDLRELNADEHPGRDLLLWRINDFSKYAQVCSAIIEENKDESGIEDFQVPAFEEDPSIFTVEFRQKMEAYLTNDVSVGSVILEFSPQVREIEENFHKFLERGVFKKEKPSLEHILAFFISRGKLTQKKLQDLTDFSAGTISQSLKRFLDTKKIDLVKSKDRSTSEKFYSMHSISLTLFSHHLSVYKEMLRYLPEFREIKNEMNAFSNEYLLQDGYYPIYTIVDKIITVFLPRYEKEMLEHEKLLELLGSGY</sequence>
<evidence type="ECO:0000313" key="1">
    <source>
        <dbReference type="EMBL" id="UYP45584.1"/>
    </source>
</evidence>
<name>A0ABY6HSY6_9ARCH</name>